<name>A0A2T4CWZ8_9GAMM</name>
<dbReference type="AlphaFoldDB" id="A0A2T4CWZ8"/>
<evidence type="ECO:0000313" key="1">
    <source>
        <dbReference type="EMBL" id="PTB86089.1"/>
    </source>
</evidence>
<comment type="caution">
    <text evidence="1">The sequence shown here is derived from an EMBL/GenBank/DDBJ whole genome shotgun (WGS) entry which is preliminary data.</text>
</comment>
<reference evidence="1" key="1">
    <citation type="submission" date="2018-03" db="EMBL/GenBank/DDBJ databases">
        <title>Cross-interface Injection: A General Nanoliter Liquid Handling Method Applied to Single Cells Genome Amplification Automated Nanoliter Liquid Handling Applied to Single Cell Multiple Displacement Amplification.</title>
        <authorList>
            <person name="Yun J."/>
            <person name="Xu P."/>
            <person name="Xu J."/>
            <person name="Dai X."/>
            <person name="Wang Y."/>
            <person name="Zheng X."/>
            <person name="Cao C."/>
            <person name="Yi Q."/>
            <person name="Zhu Y."/>
            <person name="Wang L."/>
            <person name="Dong Z."/>
            <person name="Huang Y."/>
            <person name="Huang L."/>
            <person name="Du W."/>
        </authorList>
    </citation>
    <scope>NUCLEOTIDE SEQUENCE [LARGE SCALE GENOMIC DNA]</scope>
    <source>
        <strain evidence="1">Z-D3-2</strain>
    </source>
</reference>
<feature type="non-terminal residue" evidence="1">
    <location>
        <position position="63"/>
    </location>
</feature>
<sequence>MQSHVWNIACPGDNVTWGGHMLRQDNANLQDKKKSPSDWMGSFFVLKPGSDLLSHGNSHTIIG</sequence>
<gene>
    <name evidence="1" type="ORF">C9940_03785</name>
</gene>
<organism evidence="1">
    <name type="scientific">Pseudidiomarina aestuarii</name>
    <dbReference type="NCBI Taxonomy" id="624146"/>
    <lineage>
        <taxon>Bacteria</taxon>
        <taxon>Pseudomonadati</taxon>
        <taxon>Pseudomonadota</taxon>
        <taxon>Gammaproteobacteria</taxon>
        <taxon>Alteromonadales</taxon>
        <taxon>Idiomarinaceae</taxon>
        <taxon>Pseudidiomarina</taxon>
    </lineage>
</organism>
<protein>
    <submittedName>
        <fullName evidence="1">Uncharacterized protein</fullName>
    </submittedName>
</protein>
<dbReference type="EMBL" id="PYVN01000040">
    <property type="protein sequence ID" value="PTB86089.1"/>
    <property type="molecule type" value="Genomic_DNA"/>
</dbReference>
<proteinExistence type="predicted"/>
<accession>A0A2T4CWZ8</accession>